<protein>
    <submittedName>
        <fullName evidence="1">Uncharacterized protein</fullName>
    </submittedName>
</protein>
<accession>A0A1J5Q122</accession>
<name>A0A1J5Q122_9ZZZZ</name>
<reference evidence="1" key="1">
    <citation type="submission" date="2016-10" db="EMBL/GenBank/DDBJ databases">
        <title>Sequence of Gallionella enrichment culture.</title>
        <authorList>
            <person name="Poehlein A."/>
            <person name="Muehling M."/>
            <person name="Daniel R."/>
        </authorList>
    </citation>
    <scope>NUCLEOTIDE SEQUENCE</scope>
</reference>
<organism evidence="1">
    <name type="scientific">mine drainage metagenome</name>
    <dbReference type="NCBI Taxonomy" id="410659"/>
    <lineage>
        <taxon>unclassified sequences</taxon>
        <taxon>metagenomes</taxon>
        <taxon>ecological metagenomes</taxon>
    </lineage>
</organism>
<dbReference type="AlphaFoldDB" id="A0A1J5Q122"/>
<comment type="caution">
    <text evidence="1">The sequence shown here is derived from an EMBL/GenBank/DDBJ whole genome shotgun (WGS) entry which is preliminary data.</text>
</comment>
<dbReference type="EMBL" id="MLJW01002758">
    <property type="protein sequence ID" value="OIQ73727.1"/>
    <property type="molecule type" value="Genomic_DNA"/>
</dbReference>
<proteinExistence type="predicted"/>
<sequence>MQTPTPDDNRLIRSWTLIPLAAALALGLAGCGGGGGTSSGVVTPTAATTLQGAVNDAPIANATVTITVGAPLGQTGASTVGQITTDAGGNYTVQVTLPNSTAPVFANATSPDGKVVLTAYLGASNAVSAAGTLSPTQLPNLVISQVSTAVLAIYVASGGSYANLTPTLYAGLLAQYHDDILSLSAAIKAVADGYCAMPSGHGYKDTEDMAHGIARDAWQQNNQGGAVLGTASTQLGSCNVNLQNLMQYIASDDKWVPELDEGDLMDSFAPAVAPGAYSLQGVLVQSGMSASAYTPPALPASSASMPAPIPATPLPPAIVSDSTVSVDASGNVTSSDGVISGKVFGNHISLSVNGGAAGSYTLAGKLGMLPSAYLTIAGVPATPASSASGTTVPAAPTTGYSLRMGGATLAGGVLTRFDAVLVPVGSQPAWAQITQTKSRSDGLVCSSGEFGVRMMGTGATVGGLVLGACAAPQTDGLLLTSAGTGSSSDHFNDDDLKPGVSIGFTGFGLSNSTMPATPYILNAPTVTITKKGPTASSSSSLDGQMFYVMGARDMIFSNTSANALFVMNDNPLDTLPEQRQGGGY</sequence>
<gene>
    <name evidence="1" type="ORF">GALL_446330</name>
</gene>
<evidence type="ECO:0000313" key="1">
    <source>
        <dbReference type="EMBL" id="OIQ73727.1"/>
    </source>
</evidence>